<evidence type="ECO:0000313" key="1">
    <source>
        <dbReference type="EMBL" id="WGK69139.1"/>
    </source>
</evidence>
<gene>
    <name evidence="1" type="ORF">P0082_11750</name>
</gene>
<dbReference type="Proteomes" id="UP001228690">
    <property type="component" value="Chromosome"/>
</dbReference>
<sequence length="249" mass="26749">MASSLQLELSSNVELANIGAVVRLATEAAPTKAEAQASKGHLSVRIPADATRKISISQHYGSIFSDGLTIADVLTPNTAYKLYLYFPAEISTTTAEITGLSITNDIAVVSFTTAMLPAAGHAVWGTARANKQFVASLSEWGYSENQKGVFIAYIQLPNPFNGTTFSTRISLDNRLVTSTTIGSFAIGLVESNSQFLFNMLKLGGSYPDTDNYYYVIAADNTEILPGKFFDLETTTPSATLISNASLTRY</sequence>
<name>A0ABY8MGP1_9SPIO</name>
<protein>
    <submittedName>
        <fullName evidence="1">Uncharacterized protein</fullName>
    </submittedName>
</protein>
<organism evidence="1 2">
    <name type="scientific">Candidatus Haliotispira prima</name>
    <dbReference type="NCBI Taxonomy" id="3034016"/>
    <lineage>
        <taxon>Bacteria</taxon>
        <taxon>Pseudomonadati</taxon>
        <taxon>Spirochaetota</taxon>
        <taxon>Spirochaetia</taxon>
        <taxon>Spirochaetales</taxon>
        <taxon>Spirochaetaceae</taxon>
        <taxon>Candidatus Haliotispira</taxon>
    </lineage>
</organism>
<dbReference type="RefSeq" id="WP_326927327.1">
    <property type="nucleotide sequence ID" value="NZ_CP123443.1"/>
</dbReference>
<dbReference type="EMBL" id="CP123443">
    <property type="protein sequence ID" value="WGK69139.1"/>
    <property type="molecule type" value="Genomic_DNA"/>
</dbReference>
<keyword evidence="2" id="KW-1185">Reference proteome</keyword>
<proteinExistence type="predicted"/>
<accession>A0ABY8MGP1</accession>
<reference evidence="1 2" key="1">
    <citation type="submission" date="2023-04" db="EMBL/GenBank/DDBJ databases">
        <title>Spirochaete genome identified in red abalone sample constitutes a novel genus.</title>
        <authorList>
            <person name="Sharma S.P."/>
            <person name="Purcell C.M."/>
            <person name="Hyde J.R."/>
            <person name="Severin A.J."/>
        </authorList>
    </citation>
    <scope>NUCLEOTIDE SEQUENCE [LARGE SCALE GENOMIC DNA]</scope>
    <source>
        <strain evidence="1 2">SP-2023</strain>
    </source>
</reference>
<evidence type="ECO:0000313" key="2">
    <source>
        <dbReference type="Proteomes" id="UP001228690"/>
    </source>
</evidence>